<comment type="caution">
    <text evidence="2">The sequence shown here is derived from an EMBL/GenBank/DDBJ whole genome shotgun (WGS) entry which is preliminary data.</text>
</comment>
<evidence type="ECO:0000313" key="3">
    <source>
        <dbReference type="Proteomes" id="UP000186601"/>
    </source>
</evidence>
<feature type="compositionally biased region" description="Pro residues" evidence="1">
    <location>
        <begin position="10"/>
        <end position="19"/>
    </location>
</feature>
<proteinExistence type="predicted"/>
<feature type="compositionally biased region" description="Low complexity" evidence="1">
    <location>
        <begin position="20"/>
        <end position="30"/>
    </location>
</feature>
<feature type="region of interest" description="Disordered" evidence="1">
    <location>
        <begin position="1"/>
        <end position="113"/>
    </location>
</feature>
<protein>
    <submittedName>
        <fullName evidence="2">Uncharacterized protein</fullName>
    </submittedName>
</protein>
<dbReference type="EMBL" id="MLYV02000038">
    <property type="protein sequence ID" value="PSS37535.1"/>
    <property type="molecule type" value="Genomic_DNA"/>
</dbReference>
<organism evidence="2 3">
    <name type="scientific">Hermanssonia centrifuga</name>
    <dbReference type="NCBI Taxonomy" id="98765"/>
    <lineage>
        <taxon>Eukaryota</taxon>
        <taxon>Fungi</taxon>
        <taxon>Dikarya</taxon>
        <taxon>Basidiomycota</taxon>
        <taxon>Agaricomycotina</taxon>
        <taxon>Agaricomycetes</taxon>
        <taxon>Polyporales</taxon>
        <taxon>Meruliaceae</taxon>
        <taxon>Hermanssonia</taxon>
    </lineage>
</organism>
<sequence length="132" mass="14380">MPLFGSHQAPSPPPPPEPSPSRSRSLFSRRNNSLDHEPAYDSNHSTNSNGPGSHSGGGFFSRRRSSDASSDDGYVANGGNLKNDPSIRGARQKVADAEAYEREADRALGQARASVREAREHVRLLEREVLEE</sequence>
<gene>
    <name evidence="2" type="ORF">PHLCEN_2v611</name>
</gene>
<accession>A0A2R6S5K1</accession>
<dbReference type="AlphaFoldDB" id="A0A2R6S5K1"/>
<reference evidence="2 3" key="1">
    <citation type="submission" date="2018-02" db="EMBL/GenBank/DDBJ databases">
        <title>Genome sequence of the basidiomycete white-rot fungus Phlebia centrifuga.</title>
        <authorList>
            <person name="Granchi Z."/>
            <person name="Peng M."/>
            <person name="de Vries R.P."/>
            <person name="Hilden K."/>
            <person name="Makela M.R."/>
            <person name="Grigoriev I."/>
            <person name="Riley R."/>
        </authorList>
    </citation>
    <scope>NUCLEOTIDE SEQUENCE [LARGE SCALE GENOMIC DNA]</scope>
    <source>
        <strain evidence="2 3">FBCC195</strain>
    </source>
</reference>
<name>A0A2R6S5K1_9APHY</name>
<feature type="compositionally biased region" description="Low complexity" evidence="1">
    <location>
        <begin position="42"/>
        <end position="52"/>
    </location>
</feature>
<evidence type="ECO:0000256" key="1">
    <source>
        <dbReference type="SAM" id="MobiDB-lite"/>
    </source>
</evidence>
<evidence type="ECO:0000313" key="2">
    <source>
        <dbReference type="EMBL" id="PSS37535.1"/>
    </source>
</evidence>
<feature type="compositionally biased region" description="Basic and acidic residues" evidence="1">
    <location>
        <begin position="93"/>
        <end position="106"/>
    </location>
</feature>
<keyword evidence="3" id="KW-1185">Reference proteome</keyword>
<dbReference type="Proteomes" id="UP000186601">
    <property type="component" value="Unassembled WGS sequence"/>
</dbReference>